<dbReference type="RefSeq" id="WP_380026969.1">
    <property type="nucleotide sequence ID" value="NZ_JBHSHC010000112.1"/>
</dbReference>
<proteinExistence type="inferred from homology"/>
<evidence type="ECO:0000313" key="5">
    <source>
        <dbReference type="Proteomes" id="UP001596002"/>
    </source>
</evidence>
<protein>
    <submittedName>
        <fullName evidence="4">DnaD domain protein</fullName>
    </submittedName>
</protein>
<gene>
    <name evidence="4" type="ORF">ACFO8Q_16755</name>
</gene>
<comment type="similarity">
    <text evidence="1">Belongs to the DnaB/DnaD family.</text>
</comment>
<sequence length="371" mass="43086">MNDSTMISTRIEKEYNPIRNEWETRIQFITHDNALYSGFLAEIPPMHLHTLICLSLFMKDNGKIEISVADLARALGISFQLAKKRIDELIGFRFQGQPVVHINKTRDANDKDRVSLSILPVSPITFVDEREESKPESFSPKNSDYLFEFSRLTFGLDRLSEQEKELLVTLQNYPYELPPQVIEVLVEHVKEYKQVFDQQYIRMLASSWSSSGILTRKQAEKRVEEMKKVANPAKAEAPEAYLLQYLRERIRKQPSAVQINMIFQLLEEPFQLEPGCIEVLIDHVAAQITLTKGKPDFPKKYVEVVVQDWLERGVRTREAAIQEVEEWNKRYSMKPTDSLDKKEKNQMPSKTQGFSKVKSEYLDKLRKAGLK</sequence>
<evidence type="ECO:0000256" key="2">
    <source>
        <dbReference type="SAM" id="MobiDB-lite"/>
    </source>
</evidence>
<name>A0ABV9Q548_9BACL</name>
<feature type="domain" description="DnaB/C C-terminal" evidence="3">
    <location>
        <begin position="159"/>
        <end position="222"/>
    </location>
</feature>
<comment type="caution">
    <text evidence="4">The sequence shown here is derived from an EMBL/GenBank/DDBJ whole genome shotgun (WGS) entry which is preliminary data.</text>
</comment>
<evidence type="ECO:0000313" key="4">
    <source>
        <dbReference type="EMBL" id="MFC4768989.1"/>
    </source>
</evidence>
<dbReference type="Pfam" id="PF07261">
    <property type="entry name" value="DnaB_2"/>
    <property type="match status" value="1"/>
</dbReference>
<reference evidence="5" key="1">
    <citation type="journal article" date="2019" name="Int. J. Syst. Evol. Microbiol.">
        <title>The Global Catalogue of Microorganisms (GCM) 10K type strain sequencing project: providing services to taxonomists for standard genome sequencing and annotation.</title>
        <authorList>
            <consortium name="The Broad Institute Genomics Platform"/>
            <consortium name="The Broad Institute Genome Sequencing Center for Infectious Disease"/>
            <person name="Wu L."/>
            <person name="Ma J."/>
        </authorList>
    </citation>
    <scope>NUCLEOTIDE SEQUENCE [LARGE SCALE GENOMIC DNA]</scope>
    <source>
        <strain evidence="5">WYCCWR 12678</strain>
    </source>
</reference>
<evidence type="ECO:0000256" key="1">
    <source>
        <dbReference type="ARBA" id="ARBA00093462"/>
    </source>
</evidence>
<evidence type="ECO:0000259" key="3">
    <source>
        <dbReference type="Pfam" id="PF07261"/>
    </source>
</evidence>
<keyword evidence="5" id="KW-1185">Reference proteome</keyword>
<organism evidence="4 5">
    <name type="scientific">Effusibacillus consociatus</name>
    <dbReference type="NCBI Taxonomy" id="1117041"/>
    <lineage>
        <taxon>Bacteria</taxon>
        <taxon>Bacillati</taxon>
        <taxon>Bacillota</taxon>
        <taxon>Bacilli</taxon>
        <taxon>Bacillales</taxon>
        <taxon>Alicyclobacillaceae</taxon>
        <taxon>Effusibacillus</taxon>
    </lineage>
</organism>
<accession>A0ABV9Q548</accession>
<dbReference type="EMBL" id="JBHSHC010000112">
    <property type="protein sequence ID" value="MFC4768989.1"/>
    <property type="molecule type" value="Genomic_DNA"/>
</dbReference>
<dbReference type="InterPro" id="IPR006343">
    <property type="entry name" value="DnaB/C_C"/>
</dbReference>
<feature type="region of interest" description="Disordered" evidence="2">
    <location>
        <begin position="332"/>
        <end position="358"/>
    </location>
</feature>
<dbReference type="Proteomes" id="UP001596002">
    <property type="component" value="Unassembled WGS sequence"/>
</dbReference>